<dbReference type="EMBL" id="JXTC01000045">
    <property type="protein sequence ID" value="PON95325.1"/>
    <property type="molecule type" value="Genomic_DNA"/>
</dbReference>
<evidence type="ECO:0000313" key="3">
    <source>
        <dbReference type="Proteomes" id="UP000237000"/>
    </source>
</evidence>
<keyword evidence="1" id="KW-0812">Transmembrane</keyword>
<accession>A0A2P5FC25</accession>
<dbReference type="InParanoid" id="A0A2P5FC25"/>
<dbReference type="STRING" id="63057.A0A2P5FC25"/>
<dbReference type="InterPro" id="IPR004158">
    <property type="entry name" value="DUF247_pln"/>
</dbReference>
<keyword evidence="3" id="KW-1185">Reference proteome</keyword>
<keyword evidence="1" id="KW-0472">Membrane</keyword>
<evidence type="ECO:0000256" key="1">
    <source>
        <dbReference type="SAM" id="Phobius"/>
    </source>
</evidence>
<evidence type="ECO:0000313" key="2">
    <source>
        <dbReference type="EMBL" id="PON95325.1"/>
    </source>
</evidence>
<keyword evidence="1" id="KW-1133">Transmembrane helix</keyword>
<dbReference type="PANTHER" id="PTHR31170:SF17">
    <property type="match status" value="1"/>
</dbReference>
<protein>
    <submittedName>
        <fullName evidence="2">Uncharacterized protein</fullName>
    </submittedName>
</protein>
<proteinExistence type="predicted"/>
<dbReference type="Pfam" id="PF03140">
    <property type="entry name" value="DUF247"/>
    <property type="match status" value="1"/>
</dbReference>
<name>A0A2P5FC25_TREOI</name>
<dbReference type="Proteomes" id="UP000237000">
    <property type="component" value="Unassembled WGS sequence"/>
</dbReference>
<dbReference type="PANTHER" id="PTHR31170">
    <property type="entry name" value="BNAC04G53230D PROTEIN"/>
    <property type="match status" value="1"/>
</dbReference>
<comment type="caution">
    <text evidence="2">The sequence shown here is derived from an EMBL/GenBank/DDBJ whole genome shotgun (WGS) entry which is preliminary data.</text>
</comment>
<feature type="transmembrane region" description="Helical" evidence="1">
    <location>
        <begin position="387"/>
        <end position="411"/>
    </location>
</feature>
<organism evidence="2 3">
    <name type="scientific">Trema orientale</name>
    <name type="common">Charcoal tree</name>
    <name type="synonym">Celtis orientalis</name>
    <dbReference type="NCBI Taxonomy" id="63057"/>
    <lineage>
        <taxon>Eukaryota</taxon>
        <taxon>Viridiplantae</taxon>
        <taxon>Streptophyta</taxon>
        <taxon>Embryophyta</taxon>
        <taxon>Tracheophyta</taxon>
        <taxon>Spermatophyta</taxon>
        <taxon>Magnoliopsida</taxon>
        <taxon>eudicotyledons</taxon>
        <taxon>Gunneridae</taxon>
        <taxon>Pentapetalae</taxon>
        <taxon>rosids</taxon>
        <taxon>fabids</taxon>
        <taxon>Rosales</taxon>
        <taxon>Cannabaceae</taxon>
        <taxon>Trema</taxon>
    </lineage>
</organism>
<reference evidence="3" key="1">
    <citation type="submission" date="2016-06" db="EMBL/GenBank/DDBJ databases">
        <title>Parallel loss of symbiosis genes in relatives of nitrogen-fixing non-legume Parasponia.</title>
        <authorList>
            <person name="Van Velzen R."/>
            <person name="Holmer R."/>
            <person name="Bu F."/>
            <person name="Rutten L."/>
            <person name="Van Zeijl A."/>
            <person name="Liu W."/>
            <person name="Santuari L."/>
            <person name="Cao Q."/>
            <person name="Sharma T."/>
            <person name="Shen D."/>
            <person name="Roswanjaya Y."/>
            <person name="Wardhani T."/>
            <person name="Kalhor M.S."/>
            <person name="Jansen J."/>
            <person name="Van den Hoogen J."/>
            <person name="Gungor B."/>
            <person name="Hartog M."/>
            <person name="Hontelez J."/>
            <person name="Verver J."/>
            <person name="Yang W.-C."/>
            <person name="Schijlen E."/>
            <person name="Repin R."/>
            <person name="Schilthuizen M."/>
            <person name="Schranz E."/>
            <person name="Heidstra R."/>
            <person name="Miyata K."/>
            <person name="Fedorova E."/>
            <person name="Kohlen W."/>
            <person name="Bisseling T."/>
            <person name="Smit S."/>
            <person name="Geurts R."/>
        </authorList>
    </citation>
    <scope>NUCLEOTIDE SEQUENCE [LARGE SCALE GENOMIC DNA]</scope>
    <source>
        <strain evidence="3">cv. RG33-2</strain>
    </source>
</reference>
<dbReference type="OrthoDB" id="591587at2759"/>
<sequence length="412" mass="47106">MANAGRDHVAIDVETLASNIAYTPNAFSFGPFHHDNEQLKPTKRIKQKYLLGLISRLSKPDPIDPNPTHIILPDSKLVTDFTKAISDVQEEALEYYAGPIGMEADKFIEMLVLDGCFIIELFRKKSYLDLIEKTDPVFTMSCLLQFLYHDLILLENQVPWLVLETLFHLTKTTSIDTKPLVELAIDFFGNIFSTIPTPLVSTTPNHGSKHILDLLSNSLVSNSSVTIERSFPWEVPMPSATRLRDSGIKFEVNNLSQSILDIRFHSKAGVMKIPTLLIQETAETVFRNLISLEQCCPNYEPIVTSYAVLLDNLIDTNRDIQILCKTRAIVNWLNIDDATRFFNRLYIDTYVKVNYYHQLTTEVNKFCGSRWHKYRRVLKRDYFKHPWALISFIAASIGLTLTIIETLFGIIK</sequence>
<dbReference type="AlphaFoldDB" id="A0A2P5FC25"/>
<gene>
    <name evidence="2" type="ORF">TorRG33x02_088470</name>
</gene>